<keyword evidence="7" id="KW-1185">Reference proteome</keyword>
<dbReference type="EMBL" id="AKCR02000008">
    <property type="protein sequence ID" value="PKK30133.1"/>
    <property type="molecule type" value="Genomic_DNA"/>
</dbReference>
<dbReference type="GO" id="GO:0021675">
    <property type="term" value="P:nerve development"/>
    <property type="evidence" value="ECO:0007669"/>
    <property type="project" value="TreeGrafter"/>
</dbReference>
<evidence type="ECO:0000259" key="5">
    <source>
        <dbReference type="PROSITE" id="PS51699"/>
    </source>
</evidence>
<dbReference type="InterPro" id="IPR006644">
    <property type="entry name" value="Cadg"/>
</dbReference>
<dbReference type="AlphaFoldDB" id="A0A2I0MKC6"/>
<dbReference type="InterPro" id="IPR013783">
    <property type="entry name" value="Ig-like_fold"/>
</dbReference>
<dbReference type="GO" id="GO:0007411">
    <property type="term" value="P:axon guidance"/>
    <property type="evidence" value="ECO:0007669"/>
    <property type="project" value="TreeGrafter"/>
</dbReference>
<reference evidence="6 7" key="1">
    <citation type="journal article" date="2013" name="Science">
        <title>Genomic diversity and evolution of the head crest in the rock pigeon.</title>
        <authorList>
            <person name="Shapiro M.D."/>
            <person name="Kronenberg Z."/>
            <person name="Li C."/>
            <person name="Domyan E.T."/>
            <person name="Pan H."/>
            <person name="Campbell M."/>
            <person name="Tan H."/>
            <person name="Huff C.D."/>
            <person name="Hu H."/>
            <person name="Vickrey A.I."/>
            <person name="Nielsen S.C."/>
            <person name="Stringham S.A."/>
            <person name="Hu H."/>
            <person name="Willerslev E."/>
            <person name="Gilbert M.T."/>
            <person name="Yandell M."/>
            <person name="Zhang G."/>
            <person name="Wang J."/>
        </authorList>
    </citation>
    <scope>NUCLEOTIDE SEQUENCE [LARGE SCALE GENOMIC DNA]</scope>
    <source>
        <tissue evidence="6">Blood</tissue>
    </source>
</reference>
<evidence type="ECO:0000256" key="3">
    <source>
        <dbReference type="SAM" id="Phobius"/>
    </source>
</evidence>
<protein>
    <submittedName>
        <fullName evidence="6">Dystroglycan-like</fullName>
    </submittedName>
</protein>
<dbReference type="InterPro" id="IPR027468">
    <property type="entry name" value="Alpha-dystroglycan_domain_2"/>
</dbReference>
<dbReference type="PANTHER" id="PTHR21559">
    <property type="entry name" value="DYSTROGLYCAN-RELATED"/>
    <property type="match status" value="1"/>
</dbReference>
<feature type="signal peptide" evidence="4">
    <location>
        <begin position="1"/>
        <end position="40"/>
    </location>
</feature>
<keyword evidence="2 3" id="KW-0472">Membrane</keyword>
<dbReference type="PANTHER" id="PTHR21559:SF24">
    <property type="entry name" value="DYSTROGLYCAN 1"/>
    <property type="match status" value="1"/>
</dbReference>
<dbReference type="GO" id="GO:0016203">
    <property type="term" value="P:muscle attachment"/>
    <property type="evidence" value="ECO:0007669"/>
    <property type="project" value="TreeGrafter"/>
</dbReference>
<gene>
    <name evidence="6" type="ORF">A306_00004346</name>
</gene>
<dbReference type="GO" id="GO:0002009">
    <property type="term" value="P:morphogenesis of an epithelium"/>
    <property type="evidence" value="ECO:0007669"/>
    <property type="project" value="TreeGrafter"/>
</dbReference>
<evidence type="ECO:0000256" key="4">
    <source>
        <dbReference type="SAM" id="SignalP"/>
    </source>
</evidence>
<evidence type="ECO:0000313" key="7">
    <source>
        <dbReference type="Proteomes" id="UP000053872"/>
    </source>
</evidence>
<keyword evidence="3" id="KW-0812">Transmembrane</keyword>
<name>A0A2I0MKC6_COLLI</name>
<evidence type="ECO:0000256" key="1">
    <source>
        <dbReference type="ARBA" id="ARBA00004135"/>
    </source>
</evidence>
<comment type="subcellular location">
    <subcellularLocation>
        <location evidence="1">Cell membrane</location>
        <location evidence="1">Sarcolemma</location>
    </subcellularLocation>
</comment>
<feature type="chain" id="PRO_5014162555" evidence="4">
    <location>
        <begin position="41"/>
        <end position="1187"/>
    </location>
</feature>
<keyword evidence="4" id="KW-0732">Signal</keyword>
<evidence type="ECO:0000256" key="2">
    <source>
        <dbReference type="ARBA" id="ARBA00023136"/>
    </source>
</evidence>
<dbReference type="GO" id="GO:0016011">
    <property type="term" value="C:dystroglycan complex"/>
    <property type="evidence" value="ECO:0007669"/>
    <property type="project" value="TreeGrafter"/>
</dbReference>
<dbReference type="STRING" id="8932.A0A2I0MKC6"/>
<comment type="caution">
    <text evidence="6">The sequence shown here is derived from an EMBL/GenBank/DDBJ whole genome shotgun (WGS) entry which is preliminary data.</text>
</comment>
<organism evidence="6 7">
    <name type="scientific">Columba livia</name>
    <name type="common">Rock dove</name>
    <dbReference type="NCBI Taxonomy" id="8932"/>
    <lineage>
        <taxon>Eukaryota</taxon>
        <taxon>Metazoa</taxon>
        <taxon>Chordata</taxon>
        <taxon>Craniata</taxon>
        <taxon>Vertebrata</taxon>
        <taxon>Euteleostomi</taxon>
        <taxon>Archelosauria</taxon>
        <taxon>Archosauria</taxon>
        <taxon>Dinosauria</taxon>
        <taxon>Saurischia</taxon>
        <taxon>Theropoda</taxon>
        <taxon>Coelurosauria</taxon>
        <taxon>Aves</taxon>
        <taxon>Neognathae</taxon>
        <taxon>Neoaves</taxon>
        <taxon>Columbimorphae</taxon>
        <taxon>Columbiformes</taxon>
        <taxon>Columbidae</taxon>
        <taxon>Columba</taxon>
    </lineage>
</organism>
<dbReference type="Gene3D" id="3.30.70.1040">
    <property type="entry name" value="Dystroglycan, domain 2"/>
    <property type="match status" value="1"/>
</dbReference>
<dbReference type="GO" id="GO:0005509">
    <property type="term" value="F:calcium ion binding"/>
    <property type="evidence" value="ECO:0007669"/>
    <property type="project" value="InterPro"/>
</dbReference>
<proteinExistence type="predicted"/>
<dbReference type="InParanoid" id="A0A2I0MKC6"/>
<dbReference type="Gene3D" id="2.60.40.10">
    <property type="entry name" value="Immunoglobulins"/>
    <property type="match status" value="2"/>
</dbReference>
<dbReference type="InterPro" id="IPR015919">
    <property type="entry name" value="Cadherin-like_sf"/>
</dbReference>
<dbReference type="SMART" id="SM00736">
    <property type="entry name" value="CADG"/>
    <property type="match status" value="2"/>
</dbReference>
<dbReference type="Pfam" id="PF05345">
    <property type="entry name" value="He_PIG"/>
    <property type="match status" value="1"/>
</dbReference>
<dbReference type="SUPFAM" id="SSF49313">
    <property type="entry name" value="Cadherin-like"/>
    <property type="match status" value="2"/>
</dbReference>
<keyword evidence="3" id="KW-1133">Transmembrane helix</keyword>
<feature type="domain" description="Peptidase S72" evidence="5">
    <location>
        <begin position="906"/>
        <end position="1024"/>
    </location>
</feature>
<accession>A0A2I0MKC6</accession>
<dbReference type="InterPro" id="IPR030398">
    <property type="entry name" value="SEA_DG_dom"/>
</dbReference>
<dbReference type="SUPFAM" id="SSF111006">
    <property type="entry name" value="Dystroglycan, domain 2"/>
    <property type="match status" value="1"/>
</dbReference>
<dbReference type="Proteomes" id="UP000053872">
    <property type="component" value="Unassembled WGS sequence"/>
</dbReference>
<dbReference type="PROSITE" id="PS51699">
    <property type="entry name" value="SEA_DG"/>
    <property type="match status" value="1"/>
</dbReference>
<feature type="transmembrane region" description="Helical" evidence="3">
    <location>
        <begin position="1058"/>
        <end position="1079"/>
    </location>
</feature>
<sequence length="1187" mass="132115">MDARRDPTGTPDRFPALGSPMLPLVFALISVCVNTPAVVAKGSDNRHEETKSLQGIPNATVLTGKIFYYPVPVFAFQGKITQYKVTLASGADLPKWLDFNPNTHTLQGLPMAGESGVYLLCIAASGRTRAQKTPGVAGNFTIHVQDGILFLDTEASLNHMLNSYQCGKEVAITYAEIILSTEAETLEVQTRLYIVCTMAEYLHLDSSLLTLLQYADLAHTGLQSLTVLAEDTTHIDFRVNHYVGLSWPVKCGEFAMLREFIQVLRHNVDSHHLSQLLGYEIAGWRILRRGHYERSSPRRQRRRLMITPTPTLKPVRITHRPAAGDASRPLSSTVQSHLHTQLAVSPTQSLSSFCEESIVIASYKMHSNIHRISQKILVTLDMDSAWDTPANPPVSILFADSDFPDLSPSLRTETTLLFTELEVLPTRTSGMSWLFEQPERPVPETGSDFLSSKSEVSTYHFLQDITLDTDQLFRPTYTWVINTLHEWPHSSAEAFPSKAEFHVILPEAMSASEVPDHSNETKSQFPELEMLSSASLSQETLLSPFPKASVRDTILSDFMFPIDDTFPPVLARSSLSQVFANDYEQLSKAFMTIPQTDRFPFAEGKSRVSSVTQKDAQTLDPKLNFSPEASACFSSMLSSTLPSKAEASYEPSLIILSHPDTAPVLTLPTHTLHSSYGSSVLRAEMHSASILSSGTKELHSGGDLGTRILPNITEPTPESQKLSDIKSDAVEVPLVTLFNATSHLSSSIPEVVQTRQPLHQDPSTLLFPASERLQSLESAWIPPPSSVSQELHNITPGQANTSPKAVHSIKFLTATIGCLFFFPIPADTFYDEEDGNSTQLSLQIVPADGSPSGSQSWLQFNTSQQIMHGYPLDIDFQYSPQEFVLSVTDSGGLTTWEPFTIELLKPTNVPCHLYTVRTKNSYYSFLRDRKRVSLFLEKLSRYLNSSSPKDIMVTALKPGSTVISWYNSLLCTSANRSSSWCAKDKIQQALEKLRLPGGYVSPHFIQAMLLEYKIDVIFNISYSEVCFPTTKPFNESFNSTVPMLQDTNDSTIRKTPSALLSSLCAAPGVVLVILVYWFCKYHRKIPGSQSVMFQRNSWLSHADMQLDVLKPRKAAVHECRTSPSPQLWIPPSASLPSQERYSRSVRLPHINSSFQLPKYQLPPPYQESMTTQNDQGNIHRLKLLSFK</sequence>
<dbReference type="GO" id="GO:0042383">
    <property type="term" value="C:sarcolemma"/>
    <property type="evidence" value="ECO:0007669"/>
    <property type="project" value="UniProtKB-SubCell"/>
</dbReference>
<evidence type="ECO:0000313" key="6">
    <source>
        <dbReference type="EMBL" id="PKK30133.1"/>
    </source>
</evidence>
<dbReference type="GO" id="GO:0043236">
    <property type="term" value="F:laminin binding"/>
    <property type="evidence" value="ECO:0007669"/>
    <property type="project" value="TreeGrafter"/>
</dbReference>